<feature type="transmembrane region" description="Helical" evidence="7">
    <location>
        <begin position="237"/>
        <end position="261"/>
    </location>
</feature>
<dbReference type="Proteomes" id="UP001204798">
    <property type="component" value="Unassembled WGS sequence"/>
</dbReference>
<keyword evidence="4 7" id="KW-0812">Transmembrane</keyword>
<name>A0ABT2EN95_9BACT</name>
<evidence type="ECO:0000313" key="8">
    <source>
        <dbReference type="EMBL" id="MCS3918911.1"/>
    </source>
</evidence>
<feature type="transmembrane region" description="Helical" evidence="7">
    <location>
        <begin position="294"/>
        <end position="311"/>
    </location>
</feature>
<dbReference type="GO" id="GO:0036380">
    <property type="term" value="F:UDP-N-acetylglucosamine-undecaprenyl-phosphate N-acetylglucosaminephosphotransferase activity"/>
    <property type="evidence" value="ECO:0007669"/>
    <property type="project" value="UniProtKB-EC"/>
</dbReference>
<feature type="transmembrane region" description="Helical" evidence="7">
    <location>
        <begin position="81"/>
        <end position="99"/>
    </location>
</feature>
<keyword evidence="2" id="KW-1003">Cell membrane</keyword>
<feature type="transmembrane region" description="Helical" evidence="7">
    <location>
        <begin position="213"/>
        <end position="231"/>
    </location>
</feature>
<dbReference type="CDD" id="cd06853">
    <property type="entry name" value="GT_WecA_like"/>
    <property type="match status" value="1"/>
</dbReference>
<feature type="transmembrane region" description="Helical" evidence="7">
    <location>
        <begin position="317"/>
        <end position="337"/>
    </location>
</feature>
<feature type="transmembrane region" description="Helical" evidence="7">
    <location>
        <begin position="134"/>
        <end position="152"/>
    </location>
</feature>
<evidence type="ECO:0000256" key="6">
    <source>
        <dbReference type="ARBA" id="ARBA00023136"/>
    </source>
</evidence>
<comment type="caution">
    <text evidence="8">The sequence shown here is derived from an EMBL/GenBank/DDBJ whole genome shotgun (WGS) entry which is preliminary data.</text>
</comment>
<dbReference type="PANTHER" id="PTHR22926">
    <property type="entry name" value="PHOSPHO-N-ACETYLMURAMOYL-PENTAPEPTIDE-TRANSFERASE"/>
    <property type="match status" value="1"/>
</dbReference>
<reference evidence="8 9" key="1">
    <citation type="submission" date="2022-08" db="EMBL/GenBank/DDBJ databases">
        <title>Bacterial and archaeal communities from various locations to study Microbial Dark Matter (Phase II).</title>
        <authorList>
            <person name="Stepanauskas R."/>
        </authorList>
    </citation>
    <scope>NUCLEOTIDE SEQUENCE [LARGE SCALE GENOMIC DNA]</scope>
    <source>
        <strain evidence="8 9">PD1</strain>
    </source>
</reference>
<evidence type="ECO:0000256" key="1">
    <source>
        <dbReference type="ARBA" id="ARBA00004651"/>
    </source>
</evidence>
<accession>A0ABT2EN95</accession>
<dbReference type="Pfam" id="PF00953">
    <property type="entry name" value="Glycos_transf_4"/>
    <property type="match status" value="1"/>
</dbReference>
<keyword evidence="9" id="KW-1185">Reference proteome</keyword>
<sequence length="348" mass="37903">MGGLILTAITAFAVTVVLTPLFRLMALSIGWEHRPDPRKWKRNYNPHSASIALGGGLTMFAGIIVSASVYGAILLSPSHSQPAFVLLLFAACALLLGLYDDWRSPRPVVRLAFQTILGVLTVSLLGWVQGLPALLAIPITVFGVVGLMNSVNMMDNMDGVASGLMTLTMVGYALLGILTKNEMVILLSLAVVGATFGFWLYNRPPALIFMGDTGSLMLGYLLAVIGTISTWGEFAHWFGRLFAPLLLASVFITDTTFVVLWRWRHGLPVMQGDRNHTSHRLAVWLGHSEWRANFFLYAVQLLMNALAIIVATAELPIALIAALFGFGGLIALGWHLWHVKMDSQSSQT</sequence>
<keyword evidence="6 7" id="KW-0472">Membrane</keyword>
<dbReference type="EMBL" id="JANUCP010000002">
    <property type="protein sequence ID" value="MCS3918911.1"/>
    <property type="molecule type" value="Genomic_DNA"/>
</dbReference>
<evidence type="ECO:0000256" key="4">
    <source>
        <dbReference type="ARBA" id="ARBA00022692"/>
    </source>
</evidence>
<evidence type="ECO:0000256" key="7">
    <source>
        <dbReference type="SAM" id="Phobius"/>
    </source>
</evidence>
<evidence type="ECO:0000256" key="3">
    <source>
        <dbReference type="ARBA" id="ARBA00022679"/>
    </source>
</evidence>
<evidence type="ECO:0000256" key="2">
    <source>
        <dbReference type="ARBA" id="ARBA00022475"/>
    </source>
</evidence>
<feature type="transmembrane region" description="Helical" evidence="7">
    <location>
        <begin position="159"/>
        <end position="178"/>
    </location>
</feature>
<evidence type="ECO:0000256" key="5">
    <source>
        <dbReference type="ARBA" id="ARBA00022989"/>
    </source>
</evidence>
<feature type="transmembrane region" description="Helical" evidence="7">
    <location>
        <begin position="6"/>
        <end position="31"/>
    </location>
</feature>
<proteinExistence type="predicted"/>
<evidence type="ECO:0000313" key="9">
    <source>
        <dbReference type="Proteomes" id="UP001204798"/>
    </source>
</evidence>
<dbReference type="EC" id="2.7.8.33" evidence="8"/>
<comment type="subcellular location">
    <subcellularLocation>
        <location evidence="1">Cell membrane</location>
        <topology evidence="1">Multi-pass membrane protein</topology>
    </subcellularLocation>
</comment>
<organism evidence="8 9">
    <name type="scientific">Candidatus Fervidibacter sacchari</name>
    <dbReference type="NCBI Taxonomy" id="1448929"/>
    <lineage>
        <taxon>Bacteria</taxon>
        <taxon>Candidatus Fervidibacterota</taxon>
        <taxon>Candidatus Fervidibacter</taxon>
    </lineage>
</organism>
<dbReference type="PANTHER" id="PTHR22926:SF3">
    <property type="entry name" value="UNDECAPRENYL-PHOSPHATE ALPHA-N-ACETYLGLUCOSAMINYL 1-PHOSPHATE TRANSFERASE"/>
    <property type="match status" value="1"/>
</dbReference>
<feature type="transmembrane region" description="Helical" evidence="7">
    <location>
        <begin position="51"/>
        <end position="75"/>
    </location>
</feature>
<gene>
    <name evidence="8" type="ORF">M2350_001311</name>
</gene>
<feature type="transmembrane region" description="Helical" evidence="7">
    <location>
        <begin position="111"/>
        <end position="128"/>
    </location>
</feature>
<feature type="transmembrane region" description="Helical" evidence="7">
    <location>
        <begin position="184"/>
        <end position="201"/>
    </location>
</feature>
<keyword evidence="3 8" id="KW-0808">Transferase</keyword>
<protein>
    <submittedName>
        <fullName evidence="8">UDP-GlcNAc:undecaprenyl-phosphate GlcNAc-1-phosphate transferase</fullName>
        <ecNumber evidence="8">2.7.8.33</ecNumber>
    </submittedName>
</protein>
<keyword evidence="5 7" id="KW-1133">Transmembrane helix</keyword>
<dbReference type="InterPro" id="IPR000715">
    <property type="entry name" value="Glycosyl_transferase_4"/>
</dbReference>